<evidence type="ECO:0000256" key="4">
    <source>
        <dbReference type="ARBA" id="ARBA00022989"/>
    </source>
</evidence>
<dbReference type="GO" id="GO:0016020">
    <property type="term" value="C:membrane"/>
    <property type="evidence" value="ECO:0007669"/>
    <property type="project" value="UniProtKB-SubCell"/>
</dbReference>
<feature type="transmembrane region" description="Helical" evidence="9">
    <location>
        <begin position="401"/>
        <end position="420"/>
    </location>
</feature>
<accession>A0A7E4VEN0</accession>
<evidence type="ECO:0000256" key="5">
    <source>
        <dbReference type="ARBA" id="ARBA00023136"/>
    </source>
</evidence>
<comment type="similarity">
    <text evidence="2">Belongs to the unc-93 family.</text>
</comment>
<dbReference type="PANTHER" id="PTHR23294">
    <property type="entry name" value="ET TRANSLATION PRODUCT-RELATED"/>
    <property type="match status" value="1"/>
</dbReference>
<keyword evidence="3 9" id="KW-0812">Transmembrane</keyword>
<evidence type="ECO:0000256" key="8">
    <source>
        <dbReference type="ARBA" id="ARBA00041910"/>
    </source>
</evidence>
<feature type="transmembrane region" description="Helical" evidence="9">
    <location>
        <begin position="138"/>
        <end position="160"/>
    </location>
</feature>
<dbReference type="InterPro" id="IPR051617">
    <property type="entry name" value="UNC-93-like_regulator"/>
</dbReference>
<dbReference type="Pfam" id="PF05978">
    <property type="entry name" value="UNC-93"/>
    <property type="match status" value="1"/>
</dbReference>
<reference evidence="10" key="1">
    <citation type="journal article" date="2013" name="Genetics">
        <title>The draft genome and transcriptome of Panagrellus redivivus are shaped by the harsh demands of a free-living lifestyle.</title>
        <authorList>
            <person name="Srinivasan J."/>
            <person name="Dillman A.R."/>
            <person name="Macchietto M.G."/>
            <person name="Heikkinen L."/>
            <person name="Lakso M."/>
            <person name="Fracchia K.M."/>
            <person name="Antoshechkin I."/>
            <person name="Mortazavi A."/>
            <person name="Wong G."/>
            <person name="Sternberg P.W."/>
        </authorList>
    </citation>
    <scope>NUCLEOTIDE SEQUENCE [LARGE SCALE GENOMIC DNA]</scope>
    <source>
        <strain evidence="10">MT8872</strain>
    </source>
</reference>
<feature type="transmembrane region" description="Helical" evidence="9">
    <location>
        <begin position="231"/>
        <end position="251"/>
    </location>
</feature>
<feature type="transmembrane region" description="Helical" evidence="9">
    <location>
        <begin position="76"/>
        <end position="95"/>
    </location>
</feature>
<feature type="transmembrane region" description="Helical" evidence="9">
    <location>
        <begin position="377"/>
        <end position="395"/>
    </location>
</feature>
<evidence type="ECO:0000256" key="6">
    <source>
        <dbReference type="ARBA" id="ARBA00023180"/>
    </source>
</evidence>
<keyword evidence="5 9" id="KW-0472">Membrane</keyword>
<dbReference type="WBParaSite" id="Pan_g20004.t1">
    <property type="protein sequence ID" value="Pan_g20004.t1"/>
    <property type="gene ID" value="Pan_g20004"/>
</dbReference>
<dbReference type="Gene3D" id="1.20.1250.20">
    <property type="entry name" value="MFS general substrate transporter like domains"/>
    <property type="match status" value="1"/>
</dbReference>
<evidence type="ECO:0000256" key="2">
    <source>
        <dbReference type="ARBA" id="ARBA00009172"/>
    </source>
</evidence>
<keyword evidence="6" id="KW-0325">Glycoprotein</keyword>
<dbReference type="InterPro" id="IPR036259">
    <property type="entry name" value="MFS_trans_sf"/>
</dbReference>
<feature type="transmembrane region" description="Helical" evidence="9">
    <location>
        <begin position="299"/>
        <end position="320"/>
    </location>
</feature>
<organism evidence="10 11">
    <name type="scientific">Panagrellus redivivus</name>
    <name type="common">Microworm</name>
    <dbReference type="NCBI Taxonomy" id="6233"/>
    <lineage>
        <taxon>Eukaryota</taxon>
        <taxon>Metazoa</taxon>
        <taxon>Ecdysozoa</taxon>
        <taxon>Nematoda</taxon>
        <taxon>Chromadorea</taxon>
        <taxon>Rhabditida</taxon>
        <taxon>Tylenchina</taxon>
        <taxon>Panagrolaimomorpha</taxon>
        <taxon>Panagrolaimoidea</taxon>
        <taxon>Panagrolaimidae</taxon>
        <taxon>Panagrellus</taxon>
    </lineage>
</organism>
<dbReference type="Proteomes" id="UP000492821">
    <property type="component" value="Unassembled WGS sequence"/>
</dbReference>
<evidence type="ECO:0000256" key="3">
    <source>
        <dbReference type="ARBA" id="ARBA00022692"/>
    </source>
</evidence>
<dbReference type="AlphaFoldDB" id="A0A7E4VEN0"/>
<evidence type="ECO:0000256" key="9">
    <source>
        <dbReference type="SAM" id="Phobius"/>
    </source>
</evidence>
<feature type="transmembrane region" description="Helical" evidence="9">
    <location>
        <begin position="48"/>
        <end position="69"/>
    </location>
</feature>
<keyword evidence="10" id="KW-1185">Reference proteome</keyword>
<comment type="subcellular location">
    <subcellularLocation>
        <location evidence="1">Membrane</location>
        <topology evidence="1">Multi-pass membrane protein</topology>
    </subcellularLocation>
</comment>
<evidence type="ECO:0000313" key="11">
    <source>
        <dbReference type="WBParaSite" id="Pan_g20004.t1"/>
    </source>
</evidence>
<feature type="transmembrane region" description="Helical" evidence="9">
    <location>
        <begin position="271"/>
        <end position="292"/>
    </location>
</feature>
<feature type="transmembrane region" description="Helical" evidence="9">
    <location>
        <begin position="172"/>
        <end position="192"/>
    </location>
</feature>
<keyword evidence="4 9" id="KW-1133">Transmembrane helix</keyword>
<evidence type="ECO:0000256" key="7">
    <source>
        <dbReference type="ARBA" id="ARBA00040302"/>
    </source>
</evidence>
<sequence length="440" mass="48980">MNPSTVNVLQMSIGFMFVLFSFDTQSFIEQTVINTKHKQTGITKQAGYYSLALVYGFFTVGNFIAPPVVNRLKARWSMALSALTFAIFHACFFFLNEACLYLSSALLGLGSAIFWTAQGKYLAMNSTPETATKHSSMFWGISRGCVAMGGIFLFIVFRNAGRNDEITDKKIHILYAAFVVFTLVGVVLLALLRMPSEKVDCVESKGMKRLPVVSTKEILSSTYNLLKTKRMFFLIFAFMYTGIELSFWTGIYNTCISFTAQLGMNTKRLIAFNAMSEGLGQGLAGILFGVVFTKKFSRIQIILLGSVVHLCAFALIYLNFPHEAPLGETNSTASFHPSIYVALFCGFLLGFGDSCWNSQVFAFLVDQYNEQSTEAFALLKFFQSLLTCAAFFYGSAIELQWHLLILIVSMMVGGFGFLMAERLSVIEIEHPYCQKISTVA</sequence>
<feature type="transmembrane region" description="Helical" evidence="9">
    <location>
        <begin position="340"/>
        <end position="365"/>
    </location>
</feature>
<feature type="transmembrane region" description="Helical" evidence="9">
    <location>
        <begin position="101"/>
        <end position="117"/>
    </location>
</feature>
<reference evidence="11" key="2">
    <citation type="submission" date="2020-10" db="UniProtKB">
        <authorList>
            <consortium name="WormBaseParasite"/>
        </authorList>
    </citation>
    <scope>IDENTIFICATION</scope>
</reference>
<evidence type="ECO:0000256" key="1">
    <source>
        <dbReference type="ARBA" id="ARBA00004141"/>
    </source>
</evidence>
<dbReference type="SUPFAM" id="SSF103473">
    <property type="entry name" value="MFS general substrate transporter"/>
    <property type="match status" value="1"/>
</dbReference>
<protein>
    <recommendedName>
        <fullName evidence="7">UNC93-like protein MFSD11</fullName>
    </recommendedName>
    <alternativeName>
        <fullName evidence="8">Major facilitator superfamily domain-containing protein 11</fullName>
    </alternativeName>
</protein>
<dbReference type="InterPro" id="IPR010291">
    <property type="entry name" value="Ion_channel_UNC-93"/>
</dbReference>
<dbReference type="PANTHER" id="PTHR23294:SF0">
    <property type="entry name" value="UNC93-LIKE PROTEIN MFSD11"/>
    <property type="match status" value="1"/>
</dbReference>
<name>A0A7E4VEN0_PANRE</name>
<evidence type="ECO:0000313" key="10">
    <source>
        <dbReference type="Proteomes" id="UP000492821"/>
    </source>
</evidence>
<proteinExistence type="inferred from homology"/>